<evidence type="ECO:0000256" key="5">
    <source>
        <dbReference type="ARBA" id="ARBA00023136"/>
    </source>
</evidence>
<evidence type="ECO:0000256" key="6">
    <source>
        <dbReference type="SAM" id="Phobius"/>
    </source>
</evidence>
<dbReference type="EMBL" id="NAQV01000048">
    <property type="protein sequence ID" value="RAN61709.1"/>
    <property type="molecule type" value="Genomic_DNA"/>
</dbReference>
<comment type="caution">
    <text evidence="8">The sequence shown here is derived from an EMBL/GenBank/DDBJ whole genome shotgun (WGS) entry which is preliminary data.</text>
</comment>
<dbReference type="GO" id="GO:0005886">
    <property type="term" value="C:plasma membrane"/>
    <property type="evidence" value="ECO:0007669"/>
    <property type="project" value="UniProtKB-SubCell"/>
</dbReference>
<evidence type="ECO:0000256" key="1">
    <source>
        <dbReference type="ARBA" id="ARBA00004162"/>
    </source>
</evidence>
<comment type="subcellular location">
    <subcellularLocation>
        <location evidence="1">Cell membrane</location>
        <topology evidence="1">Single-pass membrane protein</topology>
    </subcellularLocation>
</comment>
<dbReference type="InterPro" id="IPR007168">
    <property type="entry name" value="Phageshock_PspC_N"/>
</dbReference>
<dbReference type="RefSeq" id="WP_112787492.1">
    <property type="nucleotide sequence ID" value="NZ_CP040411.1"/>
</dbReference>
<dbReference type="OrthoDB" id="9815286at2"/>
<accession>A0A328KM02</accession>
<dbReference type="PANTHER" id="PTHR33885">
    <property type="entry name" value="PHAGE SHOCK PROTEIN C"/>
    <property type="match status" value="1"/>
</dbReference>
<keyword evidence="4 6" id="KW-1133">Transmembrane helix</keyword>
<dbReference type="Pfam" id="PF04024">
    <property type="entry name" value="PspC"/>
    <property type="match status" value="1"/>
</dbReference>
<organism evidence="8 9">
    <name type="scientific">Dolosigranulum pigrum</name>
    <dbReference type="NCBI Taxonomy" id="29394"/>
    <lineage>
        <taxon>Bacteria</taxon>
        <taxon>Bacillati</taxon>
        <taxon>Bacillota</taxon>
        <taxon>Bacilli</taxon>
        <taxon>Lactobacillales</taxon>
        <taxon>Carnobacteriaceae</taxon>
        <taxon>Dolosigranulum</taxon>
    </lineage>
</organism>
<keyword evidence="3 6" id="KW-0812">Transmembrane</keyword>
<dbReference type="Proteomes" id="UP000249099">
    <property type="component" value="Unassembled WGS sequence"/>
</dbReference>
<proteinExistence type="predicted"/>
<evidence type="ECO:0000256" key="3">
    <source>
        <dbReference type="ARBA" id="ARBA00022692"/>
    </source>
</evidence>
<reference evidence="8 9" key="1">
    <citation type="submission" date="2017-03" db="EMBL/GenBank/DDBJ databases">
        <title>wgs assembly of Dolosigranulum pigrum KPL CDC strains.</title>
        <authorList>
            <person name="Brugger S.D."/>
            <person name="Pettigrew M."/>
            <person name="Kong Y."/>
            <person name="Lemon K.P."/>
        </authorList>
    </citation>
    <scope>NUCLEOTIDE SEQUENCE [LARGE SCALE GENOMIC DNA]</scope>
    <source>
        <strain evidence="8 9">KPL1931_CDC4294-98</strain>
    </source>
</reference>
<evidence type="ECO:0000256" key="2">
    <source>
        <dbReference type="ARBA" id="ARBA00022475"/>
    </source>
</evidence>
<dbReference type="PANTHER" id="PTHR33885:SF3">
    <property type="entry name" value="PHAGE SHOCK PROTEIN C"/>
    <property type="match status" value="1"/>
</dbReference>
<feature type="domain" description="Phage shock protein PspC N-terminal" evidence="7">
    <location>
        <begin position="2"/>
        <end position="59"/>
    </location>
</feature>
<evidence type="ECO:0000259" key="7">
    <source>
        <dbReference type="Pfam" id="PF04024"/>
    </source>
</evidence>
<evidence type="ECO:0000313" key="9">
    <source>
        <dbReference type="Proteomes" id="UP000249099"/>
    </source>
</evidence>
<dbReference type="AlphaFoldDB" id="A0A328KM02"/>
<dbReference type="InterPro" id="IPR052027">
    <property type="entry name" value="PspC"/>
</dbReference>
<protein>
    <recommendedName>
        <fullName evidence="7">Phage shock protein PspC N-terminal domain-containing protein</fullName>
    </recommendedName>
</protein>
<keyword evidence="5 6" id="KW-0472">Membrane</keyword>
<sequence>MKKLTKSRDKWLYGIIGGLAEYFGWDRDMSRLLFILVVAYGAGSPLFLYVLLYFIMPEAD</sequence>
<feature type="transmembrane region" description="Helical" evidence="6">
    <location>
        <begin position="32"/>
        <end position="56"/>
    </location>
</feature>
<evidence type="ECO:0000256" key="4">
    <source>
        <dbReference type="ARBA" id="ARBA00022989"/>
    </source>
</evidence>
<gene>
    <name evidence="8" type="ORF">B8A44_09175</name>
</gene>
<evidence type="ECO:0000313" key="8">
    <source>
        <dbReference type="EMBL" id="RAN61709.1"/>
    </source>
</evidence>
<keyword evidence="2" id="KW-1003">Cell membrane</keyword>
<name>A0A328KM02_9LACT</name>